<feature type="region of interest" description="Disordered" evidence="2">
    <location>
        <begin position="1"/>
        <end position="39"/>
    </location>
</feature>
<protein>
    <submittedName>
        <fullName evidence="3">Uncharacterized protein</fullName>
    </submittedName>
</protein>
<feature type="region of interest" description="Disordered" evidence="2">
    <location>
        <begin position="337"/>
        <end position="357"/>
    </location>
</feature>
<dbReference type="AlphaFoldDB" id="D8THE0"/>
<dbReference type="GO" id="GO:0008017">
    <property type="term" value="F:microtubule binding"/>
    <property type="evidence" value="ECO:0007669"/>
    <property type="project" value="InterPro"/>
</dbReference>
<evidence type="ECO:0000313" key="3">
    <source>
        <dbReference type="EMBL" id="EFJ52695.1"/>
    </source>
</evidence>
<evidence type="ECO:0000256" key="1">
    <source>
        <dbReference type="ARBA" id="ARBA00008738"/>
    </source>
</evidence>
<dbReference type="EMBL" id="GL378323">
    <property type="protein sequence ID" value="EFJ52695.1"/>
    <property type="molecule type" value="Genomic_DNA"/>
</dbReference>
<proteinExistence type="inferred from homology"/>
<feature type="compositionally biased region" description="Basic residues" evidence="2">
    <location>
        <begin position="16"/>
        <end position="27"/>
    </location>
</feature>
<organism evidence="4">
    <name type="scientific">Volvox carteri f. nagariensis</name>
    <dbReference type="NCBI Taxonomy" id="3068"/>
    <lineage>
        <taxon>Eukaryota</taxon>
        <taxon>Viridiplantae</taxon>
        <taxon>Chlorophyta</taxon>
        <taxon>core chlorophytes</taxon>
        <taxon>Chlorophyceae</taxon>
        <taxon>CS clade</taxon>
        <taxon>Chlamydomonadales</taxon>
        <taxon>Volvocaceae</taxon>
        <taxon>Volvox</taxon>
    </lineage>
</organism>
<dbReference type="PANTHER" id="PTHR31516">
    <property type="entry name" value="STABILIZER OF AXONEMAL MICROTUBULES 2"/>
    <property type="match status" value="1"/>
</dbReference>
<gene>
    <name evidence="3" type="ORF">VOLCADRAFT_120166</name>
</gene>
<sequence>MAAIDNHRQGTEPHSHPHPHPHPHLRHQSSSPQRPRAALVHQRRHVDPLELSLRLQELVALFGRETAYVGVQRHPELLDRDPRDLASRAVQLLTAIDPRVAGPLAAAVAAATPPSCAPARPLARLLEDAPGVLDLELGEVRRRLQELSVALSWSSEQVAQLALHDPCVLLRDPSQCRENIFRLRLYSLRRAATWVQGENGPGRRSKVAVATPEAPAAAAAAAAAAAVPPAAGALGRELDSELLSLVSRILTVSEEVIDRFEYLVLTGERSDASVRMLVYESRSRARSTRKTHGCQACSLAGSCDCCPNWCHICNVAKCRVHRASKWTDDALNTQYKRDYPPKHSDVEKRVPGPPPMDSMPFYGVTTQRADYTPKKGRSASARPADVPIPYSPLDDRTTYNVQFPAKRADLEQPPQPVYPNMTAPFVGASTYDTDYVKKKVRLDDATEYRDEFYRKPLLSRSPRASRPLLPSSHVPTITTYGHDYVPKPFEERERLNCCDDDTHPAGHLWMKALCRARPWTTSLCIALAFRNAEQSGQPERVVSKHLKSSGSPDREVEGLTRVHCKGLSPARLYPDFAIGQRARNKMSSGRFSILWRLTQSDFSVIMF</sequence>
<dbReference type="Gene3D" id="1.25.70.10">
    <property type="entry name" value="Transcription termination factor 3, mitochondrial"/>
    <property type="match status" value="1"/>
</dbReference>
<dbReference type="PANTHER" id="PTHR31516:SF17">
    <property type="entry name" value="STABILIZER OF AXONEMAL MICROTUBULES 2"/>
    <property type="match status" value="1"/>
</dbReference>
<feature type="compositionally biased region" description="Basic and acidic residues" evidence="2">
    <location>
        <begin position="1"/>
        <end position="15"/>
    </location>
</feature>
<keyword evidence="4" id="KW-1185">Reference proteome</keyword>
<dbReference type="Proteomes" id="UP000001058">
    <property type="component" value="Unassembled WGS sequence"/>
</dbReference>
<dbReference type="KEGG" id="vcn:VOLCADRAFT_120166"/>
<dbReference type="GeneID" id="9625341"/>
<dbReference type="InterPro" id="IPR038538">
    <property type="entry name" value="MTERF_sf"/>
</dbReference>
<name>D8THE0_VOLCA</name>
<dbReference type="InParanoid" id="D8THE0"/>
<dbReference type="OrthoDB" id="365640at2759"/>
<evidence type="ECO:0000256" key="2">
    <source>
        <dbReference type="SAM" id="MobiDB-lite"/>
    </source>
</evidence>
<accession>D8THE0</accession>
<dbReference type="InterPro" id="IPR033336">
    <property type="entry name" value="SAXO1/2"/>
</dbReference>
<feature type="compositionally biased region" description="Basic and acidic residues" evidence="2">
    <location>
        <begin position="337"/>
        <end position="350"/>
    </location>
</feature>
<dbReference type="GO" id="GO:0005856">
    <property type="term" value="C:cytoskeleton"/>
    <property type="evidence" value="ECO:0007669"/>
    <property type="project" value="TreeGrafter"/>
</dbReference>
<comment type="similarity">
    <text evidence="1">Belongs to the FAM154 family.</text>
</comment>
<dbReference type="RefSeq" id="XP_002945700.1">
    <property type="nucleotide sequence ID" value="XM_002945654.1"/>
</dbReference>
<reference evidence="3 4" key="1">
    <citation type="journal article" date="2010" name="Science">
        <title>Genomic analysis of organismal complexity in the multicellular green alga Volvox carteri.</title>
        <authorList>
            <person name="Prochnik S.E."/>
            <person name="Umen J."/>
            <person name="Nedelcu A.M."/>
            <person name="Hallmann A."/>
            <person name="Miller S.M."/>
            <person name="Nishii I."/>
            <person name="Ferris P."/>
            <person name="Kuo A."/>
            <person name="Mitros T."/>
            <person name="Fritz-Laylin L.K."/>
            <person name="Hellsten U."/>
            <person name="Chapman J."/>
            <person name="Simakov O."/>
            <person name="Rensing S.A."/>
            <person name="Terry A."/>
            <person name="Pangilinan J."/>
            <person name="Kapitonov V."/>
            <person name="Jurka J."/>
            <person name="Salamov A."/>
            <person name="Shapiro H."/>
            <person name="Schmutz J."/>
            <person name="Grimwood J."/>
            <person name="Lindquist E."/>
            <person name="Lucas S."/>
            <person name="Grigoriev I.V."/>
            <person name="Schmitt R."/>
            <person name="Kirk D."/>
            <person name="Rokhsar D.S."/>
        </authorList>
    </citation>
    <scope>NUCLEOTIDE SEQUENCE [LARGE SCALE GENOMIC DNA]</scope>
    <source>
        <strain evidence="4">f. Nagariensis / Eve</strain>
    </source>
</reference>
<evidence type="ECO:0000313" key="4">
    <source>
        <dbReference type="Proteomes" id="UP000001058"/>
    </source>
</evidence>